<gene>
    <name evidence="2" type="ORF">QBC34DRAFT_405831</name>
</gene>
<dbReference type="Proteomes" id="UP001321760">
    <property type="component" value="Unassembled WGS sequence"/>
</dbReference>
<evidence type="ECO:0008006" key="4">
    <source>
        <dbReference type="Google" id="ProtNLM"/>
    </source>
</evidence>
<evidence type="ECO:0000313" key="2">
    <source>
        <dbReference type="EMBL" id="KAK4449063.1"/>
    </source>
</evidence>
<evidence type="ECO:0000256" key="1">
    <source>
        <dbReference type="SAM" id="Phobius"/>
    </source>
</evidence>
<evidence type="ECO:0000313" key="3">
    <source>
        <dbReference type="Proteomes" id="UP001321760"/>
    </source>
</evidence>
<reference evidence="2" key="2">
    <citation type="submission" date="2023-05" db="EMBL/GenBank/DDBJ databases">
        <authorList>
            <consortium name="Lawrence Berkeley National Laboratory"/>
            <person name="Steindorff A."/>
            <person name="Hensen N."/>
            <person name="Bonometti L."/>
            <person name="Westerberg I."/>
            <person name="Brannstrom I.O."/>
            <person name="Guillou S."/>
            <person name="Cros-Aarteil S."/>
            <person name="Calhoun S."/>
            <person name="Haridas S."/>
            <person name="Kuo A."/>
            <person name="Mondo S."/>
            <person name="Pangilinan J."/>
            <person name="Riley R."/>
            <person name="Labutti K."/>
            <person name="Andreopoulos B."/>
            <person name="Lipzen A."/>
            <person name="Chen C."/>
            <person name="Yanf M."/>
            <person name="Daum C."/>
            <person name="Ng V."/>
            <person name="Clum A."/>
            <person name="Ohm R."/>
            <person name="Martin F."/>
            <person name="Silar P."/>
            <person name="Natvig D."/>
            <person name="Lalanne C."/>
            <person name="Gautier V."/>
            <person name="Ament-Velasquez S.L."/>
            <person name="Kruys A."/>
            <person name="Hutchinson M.I."/>
            <person name="Powell A.J."/>
            <person name="Barry K."/>
            <person name="Miller A.N."/>
            <person name="Grigoriev I.V."/>
            <person name="Debuchy R."/>
            <person name="Gladieux P."/>
            <person name="Thoren M.H."/>
            <person name="Johannesson H."/>
        </authorList>
    </citation>
    <scope>NUCLEOTIDE SEQUENCE</scope>
    <source>
        <strain evidence="2">PSN243</strain>
    </source>
</reference>
<accession>A0AAV9GKK2</accession>
<keyword evidence="3" id="KW-1185">Reference proteome</keyword>
<protein>
    <recommendedName>
        <fullName evidence="4">Secreted protein</fullName>
    </recommendedName>
</protein>
<reference evidence="2" key="1">
    <citation type="journal article" date="2023" name="Mol. Phylogenet. Evol.">
        <title>Genome-scale phylogeny and comparative genomics of the fungal order Sordariales.</title>
        <authorList>
            <person name="Hensen N."/>
            <person name="Bonometti L."/>
            <person name="Westerberg I."/>
            <person name="Brannstrom I.O."/>
            <person name="Guillou S."/>
            <person name="Cros-Aarteil S."/>
            <person name="Calhoun S."/>
            <person name="Haridas S."/>
            <person name="Kuo A."/>
            <person name="Mondo S."/>
            <person name="Pangilinan J."/>
            <person name="Riley R."/>
            <person name="LaButti K."/>
            <person name="Andreopoulos B."/>
            <person name="Lipzen A."/>
            <person name="Chen C."/>
            <person name="Yan M."/>
            <person name="Daum C."/>
            <person name="Ng V."/>
            <person name="Clum A."/>
            <person name="Steindorff A."/>
            <person name="Ohm R.A."/>
            <person name="Martin F."/>
            <person name="Silar P."/>
            <person name="Natvig D.O."/>
            <person name="Lalanne C."/>
            <person name="Gautier V."/>
            <person name="Ament-Velasquez S.L."/>
            <person name="Kruys A."/>
            <person name="Hutchinson M.I."/>
            <person name="Powell A.J."/>
            <person name="Barry K."/>
            <person name="Miller A.N."/>
            <person name="Grigoriev I.V."/>
            <person name="Debuchy R."/>
            <person name="Gladieux P."/>
            <person name="Hiltunen Thoren M."/>
            <person name="Johannesson H."/>
        </authorList>
    </citation>
    <scope>NUCLEOTIDE SEQUENCE</scope>
    <source>
        <strain evidence="2">PSN243</strain>
    </source>
</reference>
<sequence length="96" mass="10998">MDSSNPASPAWSALPHLMLWFFCLFLRHCHFLYLCSRTNTEHTRHRTDAPSSILWMPLIGESSWSWMSGTVLPSNTTLDPNITKVFERAPGLRQPP</sequence>
<keyword evidence="1" id="KW-1133">Transmembrane helix</keyword>
<name>A0AAV9GKK2_9PEZI</name>
<keyword evidence="1" id="KW-0812">Transmembrane</keyword>
<organism evidence="2 3">
    <name type="scientific">Podospora aff. communis PSN243</name>
    <dbReference type="NCBI Taxonomy" id="3040156"/>
    <lineage>
        <taxon>Eukaryota</taxon>
        <taxon>Fungi</taxon>
        <taxon>Dikarya</taxon>
        <taxon>Ascomycota</taxon>
        <taxon>Pezizomycotina</taxon>
        <taxon>Sordariomycetes</taxon>
        <taxon>Sordariomycetidae</taxon>
        <taxon>Sordariales</taxon>
        <taxon>Podosporaceae</taxon>
        <taxon>Podospora</taxon>
    </lineage>
</organism>
<dbReference type="EMBL" id="MU865939">
    <property type="protein sequence ID" value="KAK4449063.1"/>
    <property type="molecule type" value="Genomic_DNA"/>
</dbReference>
<feature type="transmembrane region" description="Helical" evidence="1">
    <location>
        <begin position="17"/>
        <end position="36"/>
    </location>
</feature>
<comment type="caution">
    <text evidence="2">The sequence shown here is derived from an EMBL/GenBank/DDBJ whole genome shotgun (WGS) entry which is preliminary data.</text>
</comment>
<dbReference type="AlphaFoldDB" id="A0AAV9GKK2"/>
<proteinExistence type="predicted"/>
<keyword evidence="1" id="KW-0472">Membrane</keyword>